<dbReference type="PANTHER" id="PTHR43719:SF28">
    <property type="entry name" value="PEROXIDE STRESS-ACTIVATED HISTIDINE KINASE MAK1-RELATED"/>
    <property type="match status" value="1"/>
</dbReference>
<dbReference type="InterPro" id="IPR001789">
    <property type="entry name" value="Sig_transdc_resp-reg_receiver"/>
</dbReference>
<dbReference type="InterPro" id="IPR050956">
    <property type="entry name" value="2C_system_His_kinase"/>
</dbReference>
<evidence type="ECO:0000313" key="6">
    <source>
        <dbReference type="EMBL" id="KAK5164668.1"/>
    </source>
</evidence>
<evidence type="ECO:0000256" key="2">
    <source>
        <dbReference type="PROSITE-ProRule" id="PRU00169"/>
    </source>
</evidence>
<dbReference type="SUPFAM" id="SSF47384">
    <property type="entry name" value="Homodimeric domain of signal transducing histidine kinase"/>
    <property type="match status" value="1"/>
</dbReference>
<feature type="domain" description="Histidine kinase" evidence="4">
    <location>
        <begin position="391"/>
        <end position="650"/>
    </location>
</feature>
<protein>
    <submittedName>
        <fullName evidence="6">Uncharacterized protein</fullName>
    </submittedName>
</protein>
<evidence type="ECO:0000259" key="4">
    <source>
        <dbReference type="PROSITE" id="PS50109"/>
    </source>
</evidence>
<feature type="compositionally biased region" description="Basic and acidic residues" evidence="3">
    <location>
        <begin position="116"/>
        <end position="126"/>
    </location>
</feature>
<evidence type="ECO:0000256" key="3">
    <source>
        <dbReference type="SAM" id="MobiDB-lite"/>
    </source>
</evidence>
<dbReference type="Gene3D" id="1.10.287.130">
    <property type="match status" value="1"/>
</dbReference>
<accession>A0AAV9NY65</accession>
<evidence type="ECO:0000313" key="7">
    <source>
        <dbReference type="Proteomes" id="UP001337655"/>
    </source>
</evidence>
<dbReference type="Pfam" id="PF02518">
    <property type="entry name" value="HATPase_c"/>
    <property type="match status" value="1"/>
</dbReference>
<dbReference type="PROSITE" id="PS50109">
    <property type="entry name" value="HIS_KIN"/>
    <property type="match status" value="1"/>
</dbReference>
<dbReference type="Gene3D" id="3.30.565.10">
    <property type="entry name" value="Histidine kinase-like ATPase, C-terminal domain"/>
    <property type="match status" value="1"/>
</dbReference>
<feature type="compositionally biased region" description="Polar residues" evidence="3">
    <location>
        <begin position="93"/>
        <end position="104"/>
    </location>
</feature>
<dbReference type="InterPro" id="IPR003594">
    <property type="entry name" value="HATPase_dom"/>
</dbReference>
<dbReference type="InterPro" id="IPR036890">
    <property type="entry name" value="HATPase_C_sf"/>
</dbReference>
<feature type="region of interest" description="Disordered" evidence="3">
    <location>
        <begin position="33"/>
        <end position="145"/>
    </location>
</feature>
<dbReference type="GO" id="GO:0000155">
    <property type="term" value="F:phosphorelay sensor kinase activity"/>
    <property type="evidence" value="ECO:0007669"/>
    <property type="project" value="InterPro"/>
</dbReference>
<dbReference type="InterPro" id="IPR003661">
    <property type="entry name" value="HisK_dim/P_dom"/>
</dbReference>
<dbReference type="SUPFAM" id="SSF55874">
    <property type="entry name" value="ATPase domain of HSP90 chaperone/DNA topoisomerase II/histidine kinase"/>
    <property type="match status" value="1"/>
</dbReference>
<sequence>MSVTVTQHLEGIRARVESERGSKLVVALDTFVQKSSESRTQRRTGNTSRSQGRGRPVRKVRSPLVHQQTPPYPGQTSQASGLPSPQRGDRSDTANSSKRPSQSDVEAATHAPPPDGAHESHSDRHPSTSSTNTTPDHPQKQNDRGNYGEELHAAAVESTLKATFQRACGLLQRAIDVDELVFLDASVGSWGGLAKGEELSEALTDSGTGGTDSEDQQQPVLESNRCRILGQCHVPSNTALSEPYSANSGMSEAFLKTMLRRYPDGNIWNFDSIDESTSSDDMSHPQGAARTGPNNTTQSKAKNLKKSRRGEVAELQRIFPEAKNLCLFGLWDYTRNRWYAACVLWTSDPIRLFASESEMNFVAAFCDVITAEVHNREVERSDKAKATFISSISHELRSPLHGILGSAEVLHDQPLDDFSQSMVAQITACGKSLRDIIENLLDFSQINYNAKHGARKPRKDILNGLKSPLSTVSHPGTVDSQPDSPDIRLDDITEEVVQSVVAAYLFNQKFDMKKSVTTILDIENPLKGSWNSNIEVGAWRRVVQNLLTNALKCTAEGHIYVTLRTERSTSPTTRLNAVLTVQDTGKGMSQEFVDNELFAAFSQEDTFLEGTGLGMHIVARIVQSLNGKIGVQTDQKGGGTSLSVTVPLEASSPSSKAGAPMPVPARLNELTAGIFDCRSGESTTAQSKAQSLLLKTVTKSCHRQGIETARIDRTSLARPRYLNIITEEDLLQYLRQWEAGEEGEVQHALASKPLIVLCKSVDSERHLRSRLDSVPTGHAVGYVVQPCGPARVRETILSVFEREGSFSNSISRDLNHDAVSGAPSTPLSTRRMPVRAHTTGEASVQKKEPSSISGSTNDSTFKIMVVEDNIINLQLLLTYARKQGLSCIKAEDGKQAFEAYKLAHETTQPDVADGSTSPSLPRVILMDINMPTMNGFQATTEIRGYERLHGLKPAKILALTGLGSAESQREAYACGFDLFLSKPVRLKELTKILEGFKTDG</sequence>
<keyword evidence="7" id="KW-1185">Reference proteome</keyword>
<dbReference type="GeneID" id="89931204"/>
<evidence type="ECO:0000256" key="1">
    <source>
        <dbReference type="ARBA" id="ARBA00022553"/>
    </source>
</evidence>
<gene>
    <name evidence="6" type="ORF">LTR77_009874</name>
</gene>
<evidence type="ECO:0000259" key="5">
    <source>
        <dbReference type="PROSITE" id="PS50110"/>
    </source>
</evidence>
<feature type="compositionally biased region" description="Polar residues" evidence="3">
    <location>
        <begin position="65"/>
        <end position="83"/>
    </location>
</feature>
<dbReference type="InterPro" id="IPR005467">
    <property type="entry name" value="His_kinase_dom"/>
</dbReference>
<dbReference type="SMART" id="SM00448">
    <property type="entry name" value="REC"/>
    <property type="match status" value="1"/>
</dbReference>
<comment type="caution">
    <text evidence="6">The sequence shown here is derived from an EMBL/GenBank/DDBJ whole genome shotgun (WGS) entry which is preliminary data.</text>
</comment>
<dbReference type="InterPro" id="IPR004358">
    <property type="entry name" value="Sig_transdc_His_kin-like_C"/>
</dbReference>
<feature type="region of interest" description="Disordered" evidence="3">
    <location>
        <begin position="811"/>
        <end position="857"/>
    </location>
</feature>
<dbReference type="PRINTS" id="PR00344">
    <property type="entry name" value="BCTRLSENSOR"/>
</dbReference>
<organism evidence="6 7">
    <name type="scientific">Saxophila tyrrhenica</name>
    <dbReference type="NCBI Taxonomy" id="1690608"/>
    <lineage>
        <taxon>Eukaryota</taxon>
        <taxon>Fungi</taxon>
        <taxon>Dikarya</taxon>
        <taxon>Ascomycota</taxon>
        <taxon>Pezizomycotina</taxon>
        <taxon>Dothideomycetes</taxon>
        <taxon>Dothideomycetidae</taxon>
        <taxon>Mycosphaerellales</taxon>
        <taxon>Extremaceae</taxon>
        <taxon>Saxophila</taxon>
    </lineage>
</organism>
<name>A0AAV9NY65_9PEZI</name>
<dbReference type="AlphaFoldDB" id="A0AAV9NY65"/>
<proteinExistence type="predicted"/>
<feature type="compositionally biased region" description="Polar residues" evidence="3">
    <location>
        <begin position="127"/>
        <end position="136"/>
    </location>
</feature>
<feature type="modified residue" description="4-aspartylphosphate" evidence="2">
    <location>
        <position position="927"/>
    </location>
</feature>
<dbReference type="PROSITE" id="PS50110">
    <property type="entry name" value="RESPONSE_REGULATORY"/>
    <property type="match status" value="1"/>
</dbReference>
<dbReference type="Proteomes" id="UP001337655">
    <property type="component" value="Unassembled WGS sequence"/>
</dbReference>
<feature type="compositionally biased region" description="Polar residues" evidence="3">
    <location>
        <begin position="292"/>
        <end position="301"/>
    </location>
</feature>
<dbReference type="CDD" id="cd17546">
    <property type="entry name" value="REC_hyHK_CKI1_RcsC-like"/>
    <property type="match status" value="1"/>
</dbReference>
<dbReference type="Pfam" id="PF00072">
    <property type="entry name" value="Response_reg"/>
    <property type="match status" value="1"/>
</dbReference>
<dbReference type="EMBL" id="JAVRRT010000019">
    <property type="protein sequence ID" value="KAK5164668.1"/>
    <property type="molecule type" value="Genomic_DNA"/>
</dbReference>
<feature type="region of interest" description="Disordered" evidence="3">
    <location>
        <begin position="276"/>
        <end position="308"/>
    </location>
</feature>
<feature type="domain" description="Response regulatory" evidence="5">
    <location>
        <begin position="862"/>
        <end position="997"/>
    </location>
</feature>
<dbReference type="InterPro" id="IPR011006">
    <property type="entry name" value="CheY-like_superfamily"/>
</dbReference>
<reference evidence="6 7" key="1">
    <citation type="submission" date="2023-08" db="EMBL/GenBank/DDBJ databases">
        <title>Black Yeasts Isolated from many extreme environments.</title>
        <authorList>
            <person name="Coleine C."/>
            <person name="Stajich J.E."/>
            <person name="Selbmann L."/>
        </authorList>
    </citation>
    <scope>NUCLEOTIDE SEQUENCE [LARGE SCALE GENOMIC DNA]</scope>
    <source>
        <strain evidence="6 7">CCFEE 5935</strain>
    </source>
</reference>
<dbReference type="SMART" id="SM00387">
    <property type="entry name" value="HATPase_c"/>
    <property type="match status" value="1"/>
</dbReference>
<keyword evidence="1 2" id="KW-0597">Phosphoprotein</keyword>
<dbReference type="Gene3D" id="3.40.50.2300">
    <property type="match status" value="1"/>
</dbReference>
<dbReference type="CDD" id="cd00082">
    <property type="entry name" value="HisKA"/>
    <property type="match status" value="1"/>
</dbReference>
<dbReference type="SUPFAM" id="SSF52172">
    <property type="entry name" value="CheY-like"/>
    <property type="match status" value="1"/>
</dbReference>
<dbReference type="SMART" id="SM00388">
    <property type="entry name" value="HisKA"/>
    <property type="match status" value="1"/>
</dbReference>
<dbReference type="Pfam" id="PF00512">
    <property type="entry name" value="HisKA"/>
    <property type="match status" value="1"/>
</dbReference>
<dbReference type="PANTHER" id="PTHR43719">
    <property type="entry name" value="TWO-COMPONENT HISTIDINE KINASE"/>
    <property type="match status" value="1"/>
</dbReference>
<dbReference type="RefSeq" id="XP_064654916.1">
    <property type="nucleotide sequence ID" value="XM_064807100.1"/>
</dbReference>
<dbReference type="InterPro" id="IPR036097">
    <property type="entry name" value="HisK_dim/P_sf"/>
</dbReference>